<accession>A0A2N5S180</accession>
<feature type="compositionally biased region" description="Polar residues" evidence="1">
    <location>
        <begin position="267"/>
        <end position="278"/>
    </location>
</feature>
<dbReference type="AlphaFoldDB" id="A0A2N5S180"/>
<dbReference type="Proteomes" id="UP000235392">
    <property type="component" value="Unassembled WGS sequence"/>
</dbReference>
<evidence type="ECO:0000313" key="2">
    <source>
        <dbReference type="EMBL" id="PLW07007.1"/>
    </source>
</evidence>
<protein>
    <submittedName>
        <fullName evidence="2">Uncharacterized protein</fullName>
    </submittedName>
</protein>
<feature type="region of interest" description="Disordered" evidence="1">
    <location>
        <begin position="376"/>
        <end position="407"/>
    </location>
</feature>
<dbReference type="EMBL" id="PGCI01001166">
    <property type="protein sequence ID" value="PLW07007.1"/>
    <property type="molecule type" value="Genomic_DNA"/>
</dbReference>
<feature type="region of interest" description="Disordered" evidence="1">
    <location>
        <begin position="265"/>
        <end position="364"/>
    </location>
</feature>
<feature type="region of interest" description="Disordered" evidence="1">
    <location>
        <begin position="1"/>
        <end position="55"/>
    </location>
</feature>
<feature type="compositionally biased region" description="Basic and acidic residues" evidence="1">
    <location>
        <begin position="397"/>
        <end position="407"/>
    </location>
</feature>
<feature type="compositionally biased region" description="Basic and acidic residues" evidence="1">
    <location>
        <begin position="14"/>
        <end position="41"/>
    </location>
</feature>
<organism evidence="2 3">
    <name type="scientific">Puccinia coronata f. sp. avenae</name>
    <dbReference type="NCBI Taxonomy" id="200324"/>
    <lineage>
        <taxon>Eukaryota</taxon>
        <taxon>Fungi</taxon>
        <taxon>Dikarya</taxon>
        <taxon>Basidiomycota</taxon>
        <taxon>Pucciniomycotina</taxon>
        <taxon>Pucciniomycetes</taxon>
        <taxon>Pucciniales</taxon>
        <taxon>Pucciniaceae</taxon>
        <taxon>Puccinia</taxon>
    </lineage>
</organism>
<feature type="compositionally biased region" description="Basic residues" evidence="1">
    <location>
        <begin position="341"/>
        <end position="351"/>
    </location>
</feature>
<sequence length="489" mass="53757">MNPLEDTCHPANTEPDRVTTSDDTNNHDMLGLDRDMLRNDPENCPISTSSSSQDPSSLTAFFQSMVHHTQDIFHPQPTLAAAYHQLLQFPNEIPSQSEPFEQASISNFSNARPESPHNIFENGAFPVAQLPFEFIPLGVASSLTEASPADSMSRHESLFRLPAYYLDISPQNTSSEPRFSSHLDVACASRPQEIVATNSSAASVLVAPSQSSQDKACTLQQTTNPATSDGIRIEEMLPGGELDLALTSCALVDTPLPIERTLHVKKTPQQQHGPSASNKRSRSVALVPDDVSKLRHPSHPRAKPMGCGGSAKRTKPTTNTYDATLSGLPLEHSSKGNISKSKPKKKVHRQKLWTPSDQPRTPARPHVLASKKIERNILPPTPDSLRRPNDPCYSSRDGLDDTEKAEKKKRKIESIEKALEALDTLTDYLSKEANECSSICGDLPAENRTPMSSYSYNSTASLSLVSPQHFFTLGELGGRLRRRLDVERR</sequence>
<evidence type="ECO:0000256" key="1">
    <source>
        <dbReference type="SAM" id="MobiDB-lite"/>
    </source>
</evidence>
<gene>
    <name evidence="2" type="ORF">PCASD_24548</name>
</gene>
<evidence type="ECO:0000313" key="3">
    <source>
        <dbReference type="Proteomes" id="UP000235392"/>
    </source>
</evidence>
<name>A0A2N5S180_9BASI</name>
<reference evidence="2 3" key="1">
    <citation type="submission" date="2017-11" db="EMBL/GenBank/DDBJ databases">
        <title>De novo assembly and phasing of dikaryotic genomes from two isolates of Puccinia coronata f. sp. avenae, the causal agent of oat crown rust.</title>
        <authorList>
            <person name="Miller M.E."/>
            <person name="Zhang Y."/>
            <person name="Omidvar V."/>
            <person name="Sperschneider J."/>
            <person name="Schwessinger B."/>
            <person name="Raley C."/>
            <person name="Palmer J.M."/>
            <person name="Garnica D."/>
            <person name="Upadhyaya N."/>
            <person name="Rathjen J."/>
            <person name="Taylor J.M."/>
            <person name="Park R.F."/>
            <person name="Dodds P.N."/>
            <person name="Hirsch C.D."/>
            <person name="Kianian S.F."/>
            <person name="Figueroa M."/>
        </authorList>
    </citation>
    <scope>NUCLEOTIDE SEQUENCE [LARGE SCALE GENOMIC DNA]</scope>
    <source>
        <strain evidence="2">12SD80</strain>
    </source>
</reference>
<proteinExistence type="predicted"/>
<comment type="caution">
    <text evidence="2">The sequence shown here is derived from an EMBL/GenBank/DDBJ whole genome shotgun (WGS) entry which is preliminary data.</text>
</comment>